<dbReference type="OrthoDB" id="18213at2759"/>
<keyword evidence="7" id="KW-1185">Reference proteome</keyword>
<dbReference type="Pfam" id="PF03208">
    <property type="entry name" value="PRA1"/>
    <property type="match status" value="1"/>
</dbReference>
<name>A0A6A4W1N2_AMPAM</name>
<dbReference type="GO" id="GO:0016020">
    <property type="term" value="C:membrane"/>
    <property type="evidence" value="ECO:0007669"/>
    <property type="project" value="UniProtKB-SubCell"/>
</dbReference>
<dbReference type="Proteomes" id="UP000440578">
    <property type="component" value="Unassembled WGS sequence"/>
</dbReference>
<evidence type="ECO:0000256" key="2">
    <source>
        <dbReference type="ARBA" id="ARBA00022692"/>
    </source>
</evidence>
<dbReference type="PANTHER" id="PTHR12859">
    <property type="entry name" value="PRA1 PROTEIN"/>
    <property type="match status" value="1"/>
</dbReference>
<comment type="similarity">
    <text evidence="5">Belongs to the PRA1 family.</text>
</comment>
<comment type="caution">
    <text evidence="6">The sequence shown here is derived from an EMBL/GenBank/DDBJ whole genome shotgun (WGS) entry which is preliminary data.</text>
</comment>
<dbReference type="AlphaFoldDB" id="A0A6A4W1N2"/>
<evidence type="ECO:0000256" key="4">
    <source>
        <dbReference type="ARBA" id="ARBA00023136"/>
    </source>
</evidence>
<sequence length="136" mass="15522">MAGMELEVAPLRSFDDFLAHSARFQIPNYREPEKWTNRVLQNLLYYQTNYFVSAVIIFTLVGVMHPQQFLCGMAALAVLFAVFYYVTNRKAMASRFRRDHPLLSLTIILTGGYFIMAMLGSVLVFLLGICLPLFGK</sequence>
<protein>
    <recommendedName>
        <fullName evidence="5">PRA1 family protein</fullName>
    </recommendedName>
</protein>
<dbReference type="PANTHER" id="PTHR12859:SF0">
    <property type="entry name" value="PRA1 FAMILY PROTEIN"/>
    <property type="match status" value="1"/>
</dbReference>
<evidence type="ECO:0000256" key="3">
    <source>
        <dbReference type="ARBA" id="ARBA00022989"/>
    </source>
</evidence>
<keyword evidence="4 5" id="KW-0472">Membrane</keyword>
<organism evidence="6 7">
    <name type="scientific">Amphibalanus amphitrite</name>
    <name type="common">Striped barnacle</name>
    <name type="synonym">Balanus amphitrite</name>
    <dbReference type="NCBI Taxonomy" id="1232801"/>
    <lineage>
        <taxon>Eukaryota</taxon>
        <taxon>Metazoa</taxon>
        <taxon>Ecdysozoa</taxon>
        <taxon>Arthropoda</taxon>
        <taxon>Crustacea</taxon>
        <taxon>Multicrustacea</taxon>
        <taxon>Cirripedia</taxon>
        <taxon>Thoracica</taxon>
        <taxon>Thoracicalcarea</taxon>
        <taxon>Balanomorpha</taxon>
        <taxon>Balanoidea</taxon>
        <taxon>Balanidae</taxon>
        <taxon>Amphibalaninae</taxon>
        <taxon>Amphibalanus</taxon>
    </lineage>
</organism>
<feature type="transmembrane region" description="Helical" evidence="5">
    <location>
        <begin position="67"/>
        <end position="86"/>
    </location>
</feature>
<feature type="transmembrane region" description="Helical" evidence="5">
    <location>
        <begin position="43"/>
        <end position="61"/>
    </location>
</feature>
<dbReference type="EMBL" id="VIIS01001273">
    <property type="protein sequence ID" value="KAF0300335.1"/>
    <property type="molecule type" value="Genomic_DNA"/>
</dbReference>
<dbReference type="InterPro" id="IPR004895">
    <property type="entry name" value="Prenylated_rab_accept_PRA1"/>
</dbReference>
<accession>A0A6A4W1N2</accession>
<comment type="subcellular location">
    <subcellularLocation>
        <location evidence="1 5">Membrane</location>
        <topology evidence="1 5">Multi-pass membrane protein</topology>
    </subcellularLocation>
</comment>
<reference evidence="6 7" key="1">
    <citation type="submission" date="2019-07" db="EMBL/GenBank/DDBJ databases">
        <title>Draft genome assembly of a fouling barnacle, Amphibalanus amphitrite (Darwin, 1854): The first reference genome for Thecostraca.</title>
        <authorList>
            <person name="Kim W."/>
        </authorList>
    </citation>
    <scope>NUCLEOTIDE SEQUENCE [LARGE SCALE GENOMIC DNA]</scope>
    <source>
        <strain evidence="6">SNU_AA5</strain>
        <tissue evidence="6">Soma without cirri and trophi</tissue>
    </source>
</reference>
<dbReference type="EMBL" id="VIIS01001273">
    <property type="protein sequence ID" value="KAF0300334.1"/>
    <property type="molecule type" value="Genomic_DNA"/>
</dbReference>
<proteinExistence type="inferred from homology"/>
<keyword evidence="3 5" id="KW-1133">Transmembrane helix</keyword>
<evidence type="ECO:0000313" key="6">
    <source>
        <dbReference type="EMBL" id="KAF0300335.1"/>
    </source>
</evidence>
<evidence type="ECO:0000256" key="5">
    <source>
        <dbReference type="RuleBase" id="RU363107"/>
    </source>
</evidence>
<evidence type="ECO:0000313" key="7">
    <source>
        <dbReference type="Proteomes" id="UP000440578"/>
    </source>
</evidence>
<gene>
    <name evidence="6" type="primary">ARL6IP5_1</name>
    <name evidence="6" type="ORF">FJT64_027169</name>
</gene>
<evidence type="ECO:0000256" key="1">
    <source>
        <dbReference type="ARBA" id="ARBA00004141"/>
    </source>
</evidence>
<feature type="transmembrane region" description="Helical" evidence="5">
    <location>
        <begin position="107"/>
        <end position="134"/>
    </location>
</feature>
<keyword evidence="2 5" id="KW-0812">Transmembrane</keyword>